<dbReference type="Proteomes" id="UP000288805">
    <property type="component" value="Unassembled WGS sequence"/>
</dbReference>
<dbReference type="AlphaFoldDB" id="A0A438DUW0"/>
<sequence length="240" mass="28065">MEERNEVGEPCWQSSCLAKFSRCLGMPTEGFEGEILFLLKRMKEMKIQKGKLDGRKKRILESSRFEKELRKLEWTVKYLGGGEGVYSPTMRRDRECFWDELGPLKAFGIDRFLVNEKWDCRFSGSRQCVLPRPVSDHFPILLEGGGALRREWNRDVFSRVEYRKNLALDQMEFWDAKEKTNKLSLEEMEAKREAREEYKKWCEMLQNMDVGALEVSFTKEEVYGTLLGCSKDKAPGPNGF</sequence>
<comment type="caution">
    <text evidence="1">The sequence shown here is derived from an EMBL/GenBank/DDBJ whole genome shotgun (WGS) entry which is preliminary data.</text>
</comment>
<dbReference type="EMBL" id="QGNW01001493">
    <property type="protein sequence ID" value="RVW39190.1"/>
    <property type="molecule type" value="Genomic_DNA"/>
</dbReference>
<protein>
    <submittedName>
        <fullName evidence="1">Uncharacterized protein</fullName>
    </submittedName>
</protein>
<evidence type="ECO:0000313" key="2">
    <source>
        <dbReference type="Proteomes" id="UP000288805"/>
    </source>
</evidence>
<name>A0A438DUW0_VITVI</name>
<dbReference type="SUPFAM" id="SSF56219">
    <property type="entry name" value="DNase I-like"/>
    <property type="match status" value="1"/>
</dbReference>
<organism evidence="1 2">
    <name type="scientific">Vitis vinifera</name>
    <name type="common">Grape</name>
    <dbReference type="NCBI Taxonomy" id="29760"/>
    <lineage>
        <taxon>Eukaryota</taxon>
        <taxon>Viridiplantae</taxon>
        <taxon>Streptophyta</taxon>
        <taxon>Embryophyta</taxon>
        <taxon>Tracheophyta</taxon>
        <taxon>Spermatophyta</taxon>
        <taxon>Magnoliopsida</taxon>
        <taxon>eudicotyledons</taxon>
        <taxon>Gunneridae</taxon>
        <taxon>Pentapetalae</taxon>
        <taxon>rosids</taxon>
        <taxon>Vitales</taxon>
        <taxon>Vitaceae</taxon>
        <taxon>Viteae</taxon>
        <taxon>Vitis</taxon>
    </lineage>
</organism>
<accession>A0A438DUW0</accession>
<gene>
    <name evidence="1" type="ORF">CK203_078185</name>
</gene>
<reference evidence="1 2" key="1">
    <citation type="journal article" date="2018" name="PLoS Genet.">
        <title>Population sequencing reveals clonal diversity and ancestral inbreeding in the grapevine cultivar Chardonnay.</title>
        <authorList>
            <person name="Roach M.J."/>
            <person name="Johnson D.L."/>
            <person name="Bohlmann J."/>
            <person name="van Vuuren H.J."/>
            <person name="Jones S.J."/>
            <person name="Pretorius I.S."/>
            <person name="Schmidt S.A."/>
            <person name="Borneman A.R."/>
        </authorList>
    </citation>
    <scope>NUCLEOTIDE SEQUENCE [LARGE SCALE GENOMIC DNA]</scope>
    <source>
        <strain evidence="2">cv. Chardonnay</strain>
        <tissue evidence="1">Leaf</tissue>
    </source>
</reference>
<dbReference type="InterPro" id="IPR036691">
    <property type="entry name" value="Endo/exonu/phosph_ase_sf"/>
</dbReference>
<evidence type="ECO:0000313" key="1">
    <source>
        <dbReference type="EMBL" id="RVW39190.1"/>
    </source>
</evidence>
<proteinExistence type="predicted"/>